<evidence type="ECO:0000313" key="3">
    <source>
        <dbReference type="Proteomes" id="UP001158049"/>
    </source>
</evidence>
<name>A0ABY1Q5M8_9BURK</name>
<protein>
    <submittedName>
        <fullName evidence="2">Nucleotide-binding universal stress protein, UspA family</fullName>
    </submittedName>
</protein>
<dbReference type="Gene3D" id="3.40.50.620">
    <property type="entry name" value="HUPs"/>
    <property type="match status" value="1"/>
</dbReference>
<keyword evidence="3" id="KW-1185">Reference proteome</keyword>
<evidence type="ECO:0000259" key="1">
    <source>
        <dbReference type="Pfam" id="PF00582"/>
    </source>
</evidence>
<dbReference type="InterPro" id="IPR006016">
    <property type="entry name" value="UspA"/>
</dbReference>
<dbReference type="SUPFAM" id="SSF52402">
    <property type="entry name" value="Adenine nucleotide alpha hydrolases-like"/>
    <property type="match status" value="1"/>
</dbReference>
<evidence type="ECO:0000313" key="2">
    <source>
        <dbReference type="EMBL" id="SMP59472.1"/>
    </source>
</evidence>
<reference evidence="2 3" key="1">
    <citation type="submission" date="2017-05" db="EMBL/GenBank/DDBJ databases">
        <authorList>
            <person name="Varghese N."/>
            <person name="Submissions S."/>
        </authorList>
    </citation>
    <scope>NUCLEOTIDE SEQUENCE [LARGE SCALE GENOMIC DNA]</scope>
    <source>
        <strain evidence="2 3">DSM 26001</strain>
    </source>
</reference>
<gene>
    <name evidence="2" type="ORF">SAMN06295970_10687</name>
</gene>
<sequence length="145" mass="16498">MFRNILVVEHSLQRSDKPFLAAVEFSRLHRSSIVDLSIVEPRLYNGSDEQARHDGALVERERRLVAHHVLDDHVTTARQAQLACKAFIVQSQTPSVEILNVARSEGCDVIFIAAQKRQGFFVKLLEESEMDWVIQHAQVPVLVFP</sequence>
<feature type="domain" description="UspA" evidence="1">
    <location>
        <begin position="1"/>
        <end position="145"/>
    </location>
</feature>
<comment type="caution">
    <text evidence="2">The sequence shown here is derived from an EMBL/GenBank/DDBJ whole genome shotgun (WGS) entry which is preliminary data.</text>
</comment>
<dbReference type="CDD" id="cd00293">
    <property type="entry name" value="USP-like"/>
    <property type="match status" value="1"/>
</dbReference>
<dbReference type="RefSeq" id="WP_283442199.1">
    <property type="nucleotide sequence ID" value="NZ_FXUL01000006.1"/>
</dbReference>
<dbReference type="InterPro" id="IPR014729">
    <property type="entry name" value="Rossmann-like_a/b/a_fold"/>
</dbReference>
<dbReference type="Pfam" id="PF00582">
    <property type="entry name" value="Usp"/>
    <property type="match status" value="1"/>
</dbReference>
<dbReference type="EMBL" id="FXUL01000006">
    <property type="protein sequence ID" value="SMP59472.1"/>
    <property type="molecule type" value="Genomic_DNA"/>
</dbReference>
<organism evidence="2 3">
    <name type="scientific">Noviherbaspirillum suwonense</name>
    <dbReference type="NCBI Taxonomy" id="1224511"/>
    <lineage>
        <taxon>Bacteria</taxon>
        <taxon>Pseudomonadati</taxon>
        <taxon>Pseudomonadota</taxon>
        <taxon>Betaproteobacteria</taxon>
        <taxon>Burkholderiales</taxon>
        <taxon>Oxalobacteraceae</taxon>
        <taxon>Noviherbaspirillum</taxon>
    </lineage>
</organism>
<accession>A0ABY1Q5M8</accession>
<dbReference type="Proteomes" id="UP001158049">
    <property type="component" value="Unassembled WGS sequence"/>
</dbReference>
<proteinExistence type="predicted"/>